<name>A0AAV1B1D9_VICFA</name>
<keyword evidence="3" id="KW-1185">Reference proteome</keyword>
<evidence type="ECO:0000313" key="2">
    <source>
        <dbReference type="EMBL" id="CAI8615015.1"/>
    </source>
</evidence>
<keyword evidence="1" id="KW-0812">Transmembrane</keyword>
<evidence type="ECO:0000313" key="3">
    <source>
        <dbReference type="Proteomes" id="UP001157006"/>
    </source>
</evidence>
<sequence length="241" mass="28271">MYNEYGNRTIPMNEYMFLSLGVCFPFTAFGVYVLNYLMVVPSQLHPTSWTYVKAYQRWCEYLKGKPNIVMFFHLFHYDRSTLSRPRGQDLVTLVPTIWIFKAFHEPLSFMDGPDENLPPLSGSHVNHESLPIPSYDCRDSLFDDVWEFFVGLSEKSSQEELYVLDRSAKQNSIALSLARFECWKALWFDQACEERVWVERSVNILASQWDTYLRELHKYHNSLQEVRKTLASFNFVGIVGS</sequence>
<keyword evidence="1" id="KW-0472">Membrane</keyword>
<dbReference type="Proteomes" id="UP001157006">
    <property type="component" value="Chromosome 5"/>
</dbReference>
<dbReference type="EMBL" id="OX451740">
    <property type="protein sequence ID" value="CAI8615015.1"/>
    <property type="molecule type" value="Genomic_DNA"/>
</dbReference>
<feature type="transmembrane region" description="Helical" evidence="1">
    <location>
        <begin position="15"/>
        <end position="37"/>
    </location>
</feature>
<proteinExistence type="predicted"/>
<gene>
    <name evidence="2" type="ORF">VFH_V158240</name>
</gene>
<accession>A0AAV1B1D9</accession>
<organism evidence="2 3">
    <name type="scientific">Vicia faba</name>
    <name type="common">Broad bean</name>
    <name type="synonym">Faba vulgaris</name>
    <dbReference type="NCBI Taxonomy" id="3906"/>
    <lineage>
        <taxon>Eukaryota</taxon>
        <taxon>Viridiplantae</taxon>
        <taxon>Streptophyta</taxon>
        <taxon>Embryophyta</taxon>
        <taxon>Tracheophyta</taxon>
        <taxon>Spermatophyta</taxon>
        <taxon>Magnoliopsida</taxon>
        <taxon>eudicotyledons</taxon>
        <taxon>Gunneridae</taxon>
        <taxon>Pentapetalae</taxon>
        <taxon>rosids</taxon>
        <taxon>fabids</taxon>
        <taxon>Fabales</taxon>
        <taxon>Fabaceae</taxon>
        <taxon>Papilionoideae</taxon>
        <taxon>50 kb inversion clade</taxon>
        <taxon>NPAAA clade</taxon>
        <taxon>Hologalegina</taxon>
        <taxon>IRL clade</taxon>
        <taxon>Fabeae</taxon>
        <taxon>Vicia</taxon>
    </lineage>
</organism>
<evidence type="ECO:0000256" key="1">
    <source>
        <dbReference type="SAM" id="Phobius"/>
    </source>
</evidence>
<keyword evidence="1" id="KW-1133">Transmembrane helix</keyword>
<dbReference type="AlphaFoldDB" id="A0AAV1B1D9"/>
<protein>
    <submittedName>
        <fullName evidence="2">Uncharacterized protein</fullName>
    </submittedName>
</protein>
<reference evidence="2 3" key="1">
    <citation type="submission" date="2023-01" db="EMBL/GenBank/DDBJ databases">
        <authorList>
            <person name="Kreplak J."/>
        </authorList>
    </citation>
    <scope>NUCLEOTIDE SEQUENCE [LARGE SCALE GENOMIC DNA]</scope>
</reference>